<evidence type="ECO:0000259" key="6">
    <source>
        <dbReference type="Pfam" id="PF16470"/>
    </source>
</evidence>
<feature type="compositionally biased region" description="Basic and acidic residues" evidence="5">
    <location>
        <begin position="124"/>
        <end position="135"/>
    </location>
</feature>
<dbReference type="InterPro" id="IPR038466">
    <property type="entry name" value="S8_pro-domain_sf"/>
</dbReference>
<gene>
    <name evidence="7" type="ORF">OBRU01_02819</name>
</gene>
<feature type="domain" description="Peptidase S8 pro-domain" evidence="6">
    <location>
        <begin position="51"/>
        <end position="99"/>
    </location>
</feature>
<dbReference type="InterPro" id="IPR032815">
    <property type="entry name" value="S8_pro-domain"/>
</dbReference>
<protein>
    <submittedName>
        <fullName evidence="7">Furin-like convetase</fullName>
    </submittedName>
</protein>
<dbReference type="GO" id="GO:0004252">
    <property type="term" value="F:serine-type endopeptidase activity"/>
    <property type="evidence" value="ECO:0007669"/>
    <property type="project" value="InterPro"/>
</dbReference>
<evidence type="ECO:0000256" key="3">
    <source>
        <dbReference type="ARBA" id="ARBA00022825"/>
    </source>
</evidence>
<feature type="region of interest" description="Disordered" evidence="5">
    <location>
        <begin position="113"/>
        <end position="155"/>
    </location>
</feature>
<evidence type="ECO:0000256" key="2">
    <source>
        <dbReference type="ARBA" id="ARBA00022801"/>
    </source>
</evidence>
<keyword evidence="1" id="KW-0645">Protease</keyword>
<dbReference type="GO" id="GO:0005802">
    <property type="term" value="C:trans-Golgi network"/>
    <property type="evidence" value="ECO:0007669"/>
    <property type="project" value="TreeGrafter"/>
</dbReference>
<accession>A0A0L7LQG1</accession>
<evidence type="ECO:0000313" key="7">
    <source>
        <dbReference type="EMBL" id="KOB77665.1"/>
    </source>
</evidence>
<evidence type="ECO:0000313" key="8">
    <source>
        <dbReference type="Proteomes" id="UP000037510"/>
    </source>
</evidence>
<evidence type="ECO:0000256" key="5">
    <source>
        <dbReference type="SAM" id="MobiDB-lite"/>
    </source>
</evidence>
<keyword evidence="2" id="KW-0378">Hydrolase</keyword>
<evidence type="ECO:0000256" key="1">
    <source>
        <dbReference type="ARBA" id="ARBA00022670"/>
    </source>
</evidence>
<organism evidence="7 8">
    <name type="scientific">Operophtera brumata</name>
    <name type="common">Winter moth</name>
    <name type="synonym">Phalaena brumata</name>
    <dbReference type="NCBI Taxonomy" id="104452"/>
    <lineage>
        <taxon>Eukaryota</taxon>
        <taxon>Metazoa</taxon>
        <taxon>Ecdysozoa</taxon>
        <taxon>Arthropoda</taxon>
        <taxon>Hexapoda</taxon>
        <taxon>Insecta</taxon>
        <taxon>Pterygota</taxon>
        <taxon>Neoptera</taxon>
        <taxon>Endopterygota</taxon>
        <taxon>Lepidoptera</taxon>
        <taxon>Glossata</taxon>
        <taxon>Ditrysia</taxon>
        <taxon>Geometroidea</taxon>
        <taxon>Geometridae</taxon>
        <taxon>Larentiinae</taxon>
        <taxon>Operophtera</taxon>
    </lineage>
</organism>
<proteinExistence type="inferred from homology"/>
<feature type="compositionally biased region" description="Polar residues" evidence="5">
    <location>
        <begin position="114"/>
        <end position="123"/>
    </location>
</feature>
<dbReference type="SUPFAM" id="SSF54897">
    <property type="entry name" value="Protease propeptides/inhibitors"/>
    <property type="match status" value="1"/>
</dbReference>
<dbReference type="STRING" id="104452.A0A0L7LQG1"/>
<dbReference type="GO" id="GO:0000139">
    <property type="term" value="C:Golgi membrane"/>
    <property type="evidence" value="ECO:0007669"/>
    <property type="project" value="TreeGrafter"/>
</dbReference>
<dbReference type="PROSITE" id="PS51892">
    <property type="entry name" value="SUBTILASE"/>
    <property type="match status" value="1"/>
</dbReference>
<dbReference type="GO" id="GO:0016486">
    <property type="term" value="P:peptide hormone processing"/>
    <property type="evidence" value="ECO:0007669"/>
    <property type="project" value="TreeGrafter"/>
</dbReference>
<keyword evidence="3" id="KW-0720">Serine protease</keyword>
<evidence type="ECO:0000256" key="4">
    <source>
        <dbReference type="PROSITE-ProRule" id="PRU01240"/>
    </source>
</evidence>
<dbReference type="Gene3D" id="3.30.70.850">
    <property type="entry name" value="Peptidase S8, pro-domain"/>
    <property type="match status" value="1"/>
</dbReference>
<dbReference type="AlphaFoldDB" id="A0A0L7LQG1"/>
<dbReference type="PANTHER" id="PTHR42884">
    <property type="entry name" value="PROPROTEIN CONVERTASE SUBTILISIN/KEXIN-RELATED"/>
    <property type="match status" value="1"/>
</dbReference>
<dbReference type="Proteomes" id="UP000037510">
    <property type="component" value="Unassembled WGS sequence"/>
</dbReference>
<dbReference type="InterPro" id="IPR023827">
    <property type="entry name" value="Peptidase_S8_Asp-AS"/>
</dbReference>
<dbReference type="EMBL" id="JTDY01000331">
    <property type="protein sequence ID" value="KOB77665.1"/>
    <property type="molecule type" value="Genomic_DNA"/>
</dbReference>
<dbReference type="Pfam" id="PF16470">
    <property type="entry name" value="S8_pro-domain"/>
    <property type="match status" value="1"/>
</dbReference>
<reference evidence="7 8" key="1">
    <citation type="journal article" date="2015" name="Genome Biol. Evol.">
        <title>The genome of winter moth (Operophtera brumata) provides a genomic perspective on sexual dimorphism and phenology.</title>
        <authorList>
            <person name="Derks M.F."/>
            <person name="Smit S."/>
            <person name="Salis L."/>
            <person name="Schijlen E."/>
            <person name="Bossers A."/>
            <person name="Mateman C."/>
            <person name="Pijl A.S."/>
            <person name="de Ridder D."/>
            <person name="Groenen M.A."/>
            <person name="Visser M.E."/>
            <person name="Megens H.J."/>
        </authorList>
    </citation>
    <scope>NUCLEOTIDE SEQUENCE [LARGE SCALE GENOMIC DNA]</scope>
    <source>
        <strain evidence="7">WM2013NL</strain>
        <tissue evidence="7">Head and thorax</tissue>
    </source>
</reference>
<dbReference type="Gene3D" id="3.40.50.200">
    <property type="entry name" value="Peptidase S8/S53 domain"/>
    <property type="match status" value="1"/>
</dbReference>
<name>A0A0L7LQG1_OPEBR</name>
<dbReference type="SUPFAM" id="SSF52743">
    <property type="entry name" value="Subtilisin-like"/>
    <property type="match status" value="1"/>
</dbReference>
<comment type="similarity">
    <text evidence="4">Belongs to the peptidase S8 family.</text>
</comment>
<dbReference type="PANTHER" id="PTHR42884:SF3">
    <property type="entry name" value="FURIN-LIKE PROTEASE 1, ISOFORMS 1_1-X_2"/>
    <property type="match status" value="1"/>
</dbReference>
<comment type="caution">
    <text evidence="4">Lacks conserved residue(s) required for the propagation of feature annotation.</text>
</comment>
<sequence length="256" mass="29349">MEMSSAERTDCKACSEFPTDDSKRKIYHGSSICGKRKSLFDIPYTDMITGIIFDNHYHFHHRSVSKRSITPAQEHHGRLETDTRVRWAKQQRALSRQKRDFIPITVPITAAMKASNTQSPSSATKRETGTKREYQTQRAKGRTRSADSKFQLNDPKWPHISNSKPIFMMNRSEGRTSISYFIIHFQFKHKYCESKLSRSDKLKSNRGGGLDMNVIPAWREGITGRGVVVTILDDGLETDHPDLVANYNKDLNISIR</sequence>
<dbReference type="InterPro" id="IPR036852">
    <property type="entry name" value="Peptidase_S8/S53_dom_sf"/>
</dbReference>
<comment type="caution">
    <text evidence="7">The sequence shown here is derived from an EMBL/GenBank/DDBJ whole genome shotgun (WGS) entry which is preliminary data.</text>
</comment>
<dbReference type="PROSITE" id="PS00136">
    <property type="entry name" value="SUBTILASE_ASP"/>
    <property type="match status" value="1"/>
</dbReference>
<keyword evidence="8" id="KW-1185">Reference proteome</keyword>